<feature type="compositionally biased region" description="Gly residues" evidence="1">
    <location>
        <begin position="582"/>
        <end position="598"/>
    </location>
</feature>
<feature type="transmembrane region" description="Helical" evidence="2">
    <location>
        <begin position="453"/>
        <end position="472"/>
    </location>
</feature>
<keyword evidence="6" id="KW-1185">Reference proteome</keyword>
<feature type="transmembrane region" description="Helical" evidence="2">
    <location>
        <begin position="248"/>
        <end position="270"/>
    </location>
</feature>
<evidence type="ECO:0000313" key="6">
    <source>
        <dbReference type="Proteomes" id="UP000077245"/>
    </source>
</evidence>
<evidence type="ECO:0000259" key="3">
    <source>
        <dbReference type="Pfam" id="PF09972"/>
    </source>
</evidence>
<dbReference type="Proteomes" id="UP000077245">
    <property type="component" value="Unassembled WGS sequence"/>
</dbReference>
<dbReference type="InterPro" id="IPR018702">
    <property type="entry name" value="DUF2207"/>
</dbReference>
<dbReference type="InterPro" id="IPR048389">
    <property type="entry name" value="YciQ-like_C"/>
</dbReference>
<proteinExistence type="predicted"/>
<evidence type="ECO:0000256" key="1">
    <source>
        <dbReference type="SAM" id="MobiDB-lite"/>
    </source>
</evidence>
<dbReference type="RefSeq" id="WP_067088708.1">
    <property type="nucleotide sequence ID" value="NZ_LWMV01000008.1"/>
</dbReference>
<dbReference type="PATRIC" id="fig|49547.3.peg.44"/>
<sequence>MKMKIVAVGIILLFLFSMASSASFAEDRSYRIPHATVNLFIQDDGLIHVEETISYLFDGQFNGVFRDIPLKKGQDIRNINVSVEGAYCKWELIEKGSEKQIKVYLYSNKELTDKISTDANIKVKYSYDITDAINIYNDIGEIHYKLWGEEWEVNVESLDASVTFPSSKVSQYWFNPPEHLTSQKWNGSTINIKADSISSGNYFEFRALIPLSQFKNPIYANRINEAGKNKIIQIQENIAQDRENEKTFYTILPIIVLLTSIIPIGAYLAFGREPKIEYSGIYEREPPTNDSPLFVNSMYGKGLSGTVGKPNMDGFQATIMMLINKKVFSLSTENSANGNKDLILRENKDVSSKIGLSSHESRAVFILNTFKDANDNIVLNRISDHLSNRENARKFAGMYDNWIKSFEEEYYTPFKNKYFISTGNTIMKIYGVVAIIAGVVLFLFGIPHVSESIGFWFISTILLIIIGIISLVTPSKVGGRWTEFGRTNDAKWENFKKYLKDFSLIKEYPPESIAIWNKYLVYATALGIADQVRKNMDMIVPSVGEYRSDVYLYNSYGGYAMMTHSFNRGISNARSSDSDNSGFGGSGGGSGGGGGGAF</sequence>
<dbReference type="STRING" id="49547.MBCUR_00420"/>
<evidence type="ECO:0008006" key="7">
    <source>
        <dbReference type="Google" id="ProtNLM"/>
    </source>
</evidence>
<dbReference type="EMBL" id="LWMV01000008">
    <property type="protein sequence ID" value="KZX16550.1"/>
    <property type="molecule type" value="Genomic_DNA"/>
</dbReference>
<keyword evidence="2" id="KW-0812">Transmembrane</keyword>
<name>A0A166EE12_9EURY</name>
<reference evidence="5 6" key="1">
    <citation type="submission" date="2016-04" db="EMBL/GenBank/DDBJ databases">
        <title>Genome sequence of Methanobrevibacter curvatus DSM 11111.</title>
        <authorList>
            <person name="Poehlein A."/>
            <person name="Seedorf H."/>
            <person name="Daniel R."/>
        </authorList>
    </citation>
    <scope>NUCLEOTIDE SEQUENCE [LARGE SCALE GENOMIC DNA]</scope>
    <source>
        <strain evidence="5 6">DSM 11111</strain>
    </source>
</reference>
<keyword evidence="2" id="KW-0472">Membrane</keyword>
<accession>A0A166EE12</accession>
<evidence type="ECO:0000313" key="5">
    <source>
        <dbReference type="EMBL" id="KZX16550.1"/>
    </source>
</evidence>
<evidence type="ECO:0000259" key="4">
    <source>
        <dbReference type="Pfam" id="PF20990"/>
    </source>
</evidence>
<feature type="region of interest" description="Disordered" evidence="1">
    <location>
        <begin position="577"/>
        <end position="598"/>
    </location>
</feature>
<feature type="domain" description="DUF2207" evidence="3">
    <location>
        <begin position="31"/>
        <end position="208"/>
    </location>
</feature>
<feature type="transmembrane region" description="Helical" evidence="2">
    <location>
        <begin position="429"/>
        <end position="447"/>
    </location>
</feature>
<protein>
    <recommendedName>
        <fullName evidence="7">DUF2207 domain-containing protein</fullName>
    </recommendedName>
</protein>
<dbReference type="OrthoDB" id="137138at2157"/>
<organism evidence="5 6">
    <name type="scientific">Methanobrevibacter curvatus</name>
    <dbReference type="NCBI Taxonomy" id="49547"/>
    <lineage>
        <taxon>Archaea</taxon>
        <taxon>Methanobacteriati</taxon>
        <taxon>Methanobacteriota</taxon>
        <taxon>Methanomada group</taxon>
        <taxon>Methanobacteria</taxon>
        <taxon>Methanobacteriales</taxon>
        <taxon>Methanobacteriaceae</taxon>
        <taxon>Methanobrevibacter</taxon>
    </lineage>
</organism>
<keyword evidence="2" id="KW-1133">Transmembrane helix</keyword>
<comment type="caution">
    <text evidence="5">The sequence shown here is derived from an EMBL/GenBank/DDBJ whole genome shotgun (WGS) entry which is preliminary data.</text>
</comment>
<evidence type="ECO:0000256" key="2">
    <source>
        <dbReference type="SAM" id="Phobius"/>
    </source>
</evidence>
<dbReference type="Pfam" id="PF09972">
    <property type="entry name" value="DUF2207"/>
    <property type="match status" value="1"/>
</dbReference>
<feature type="domain" description="Predicted membrane protein YciQ-like C-terminal" evidence="4">
    <location>
        <begin position="281"/>
        <end position="536"/>
    </location>
</feature>
<dbReference type="Pfam" id="PF20990">
    <property type="entry name" value="DUF2207_C"/>
    <property type="match status" value="1"/>
</dbReference>
<gene>
    <name evidence="5" type="ORF">MBCUR_00420</name>
</gene>
<dbReference type="AlphaFoldDB" id="A0A166EE12"/>